<name>A0ABV2CLI5_9RHOO</name>
<gene>
    <name evidence="6 8" type="primary">smc</name>
    <name evidence="8" type="ORF">ABVT11_02350</name>
</gene>
<dbReference type="PIRSF" id="PIRSF005719">
    <property type="entry name" value="SMC"/>
    <property type="match status" value="1"/>
</dbReference>
<dbReference type="RefSeq" id="WP_345926956.1">
    <property type="nucleotide sequence ID" value="NZ_JBDIVF010000003.1"/>
</dbReference>
<organism evidence="8 9">
    <name type="scientific">Uliginosibacterium paludis</name>
    <dbReference type="NCBI Taxonomy" id="1615952"/>
    <lineage>
        <taxon>Bacteria</taxon>
        <taxon>Pseudomonadati</taxon>
        <taxon>Pseudomonadota</taxon>
        <taxon>Betaproteobacteria</taxon>
        <taxon>Rhodocyclales</taxon>
        <taxon>Zoogloeaceae</taxon>
        <taxon>Uliginosibacterium</taxon>
    </lineage>
</organism>
<dbReference type="InterPro" id="IPR011890">
    <property type="entry name" value="SMC_prok"/>
</dbReference>
<dbReference type="EMBL" id="JBEWLZ010000001">
    <property type="protein sequence ID" value="MET1488652.1"/>
    <property type="molecule type" value="Genomic_DNA"/>
</dbReference>
<comment type="subunit">
    <text evidence="6">Homodimer.</text>
</comment>
<dbReference type="InterPro" id="IPR024704">
    <property type="entry name" value="SMC"/>
</dbReference>
<dbReference type="InterPro" id="IPR027417">
    <property type="entry name" value="P-loop_NTPase"/>
</dbReference>
<comment type="caution">
    <text evidence="8">The sequence shown here is derived from an EMBL/GenBank/DDBJ whole genome shotgun (WGS) entry which is preliminary data.</text>
</comment>
<feature type="coiled-coil region" evidence="6">
    <location>
        <begin position="170"/>
        <end position="211"/>
    </location>
</feature>
<comment type="subcellular location">
    <subcellularLocation>
        <location evidence="6">Cytoplasm</location>
    </subcellularLocation>
</comment>
<dbReference type="InterPro" id="IPR003395">
    <property type="entry name" value="RecF/RecN/SMC_N"/>
</dbReference>
<evidence type="ECO:0000256" key="6">
    <source>
        <dbReference type="HAMAP-Rule" id="MF_01894"/>
    </source>
</evidence>
<evidence type="ECO:0000313" key="8">
    <source>
        <dbReference type="EMBL" id="MET1488652.1"/>
    </source>
</evidence>
<keyword evidence="2 6" id="KW-0547">Nucleotide-binding</keyword>
<evidence type="ECO:0000256" key="5">
    <source>
        <dbReference type="ARBA" id="ARBA00023125"/>
    </source>
</evidence>
<dbReference type="HAMAP" id="MF_01894">
    <property type="entry name" value="Smc_prok"/>
    <property type="match status" value="1"/>
</dbReference>
<proteinExistence type="inferred from homology"/>
<evidence type="ECO:0000313" key="9">
    <source>
        <dbReference type="Proteomes" id="UP001548590"/>
    </source>
</evidence>
<dbReference type="Gene3D" id="3.40.50.300">
    <property type="entry name" value="P-loop containing nucleotide triphosphate hydrolases"/>
    <property type="match status" value="2"/>
</dbReference>
<dbReference type="Pfam" id="PF02463">
    <property type="entry name" value="SMC_N"/>
    <property type="match status" value="1"/>
</dbReference>
<feature type="coiled-coil region" evidence="6">
    <location>
        <begin position="356"/>
        <end position="492"/>
    </location>
</feature>
<feature type="coiled-coil region" evidence="6">
    <location>
        <begin position="811"/>
        <end position="899"/>
    </location>
</feature>
<dbReference type="SUPFAM" id="SSF52540">
    <property type="entry name" value="P-loop containing nucleoside triphosphate hydrolases"/>
    <property type="match status" value="1"/>
</dbReference>
<evidence type="ECO:0000256" key="3">
    <source>
        <dbReference type="ARBA" id="ARBA00022840"/>
    </source>
</evidence>
<keyword evidence="5 6" id="KW-0238">DNA-binding</keyword>
<evidence type="ECO:0000256" key="2">
    <source>
        <dbReference type="ARBA" id="ARBA00022741"/>
    </source>
</evidence>
<keyword evidence="4 6" id="KW-0175">Coiled coil</keyword>
<evidence type="ECO:0000256" key="1">
    <source>
        <dbReference type="ARBA" id="ARBA00022490"/>
    </source>
</evidence>
<sequence>MRLSKLKLAGFKSFVDPTTILTPGQLVGIVGPNGCGKSNVIDAVRWVLGESRASALRGESMQDVIFNGSTTRKPVSRASVEMIFDNAEGRAAGQWSQYAEISVKRQVDRNGGSDYFINNVAVRRKDVIDLFLGTGLGPKAYAIIEQGMISRVIEARPEEVRAFLEEAAGITKYKERRRETEGRLSDARDNLARVEDIRAELGSQIERLEGQAELARRYKDLSSQLAQKQVLLWRYKHTMAQREQTALAEGIAQLQTRLEESQQQLVETETRSTLARDAHAVGSDALNAAQADLYAIAAEVTRIEGELRNLRETHARLTQRGSQLLAEEQTWQARLERAQAEDGLWAERGMQANEALELALLQVAEAEERLPEAESAWREALAAQEQARRELSQVEQHVRVEEARRLAAERALESLAQRRGRMEAERASLRPEDEAALALLETEVADLIESQQQAELRLGDTQDALSQAQAALEEAQRLRQQTGKELTEQRARLDALRGLQDSLRDQGDLGTWMREAGLEDLPPVWRSLQVDAGWALAVEAVLRERIGAVGPVALAPRMIAGPVPAPQAVLCAAQAPAPMAPLFDAPLLLEKIRCTRPELAANLRHWLDGVYAVETLDDWIGSPAALPAGVTLVSPAGQQLSSSLLSLYAPDARTHGAIERQREIEELEASILPLEAAFDERGERAEAAAEEVRQLQQSLTDIRRDIQSLQSRLHDRQLAFVKAQQEQARQSERLEQIAREAAELLKLEGVERGHAEEAALAREAAEERMLGLRDELLQANSAAEGTDRLLRQARDMLAASQRIRHEAEFALRDANAKLDEQRRHAQLAASELEKLAREREQLAGEQEELDDSALQTALQTALDLRRGREEVLATRREALEEASRQIRALDELRQRCEHALGPLRDQLGDLRLKHQAAELGSTQALERLGELGAEVVPLEESVLAEIREAALSREVGRLGRDIAEMGAVNLAALAELESARERKHYLDMQFDDLMRAIGTLEDAIRRIDRDTREQLGETYHTVNRHFSELFPRLFGGGQAQLVLTGDEILDAGIQIVAQPPGKKNASIHLLSGGEKALTAIALVFAMFQLNPAPFCMLDEVDAPLDDANTERYCEMVKHMSSVTQFIFISHSKITMEMGKQLVGVTMQEQGVSRIVEVDMEEALKLAQPVSA</sequence>
<evidence type="ECO:0000259" key="7">
    <source>
        <dbReference type="Pfam" id="PF02463"/>
    </source>
</evidence>
<feature type="coiled-coil region" evidence="6">
    <location>
        <begin position="685"/>
        <end position="782"/>
    </location>
</feature>
<comment type="function">
    <text evidence="6">Required for chromosome condensation and partitioning.</text>
</comment>
<accession>A0ABV2CLI5</accession>
<protein>
    <recommendedName>
        <fullName evidence="6">Chromosome partition protein Smc</fullName>
    </recommendedName>
</protein>
<evidence type="ECO:0000256" key="4">
    <source>
        <dbReference type="ARBA" id="ARBA00023054"/>
    </source>
</evidence>
<comment type="domain">
    <text evidence="6">Contains large globular domains required for ATP hydrolysis at each terminus and a third globular domain forming a flexible hinge near the middle of the molecule. These domains are separated by coiled-coil structures.</text>
</comment>
<dbReference type="NCBIfam" id="TIGR02168">
    <property type="entry name" value="SMC_prok_B"/>
    <property type="match status" value="1"/>
</dbReference>
<dbReference type="PANTHER" id="PTHR43977">
    <property type="entry name" value="STRUCTURAL MAINTENANCE OF CHROMOSOMES PROTEIN 3"/>
    <property type="match status" value="1"/>
</dbReference>
<keyword evidence="1 6" id="KW-0963">Cytoplasm</keyword>
<keyword evidence="3 6" id="KW-0067">ATP-binding</keyword>
<dbReference type="Proteomes" id="UP001548590">
    <property type="component" value="Unassembled WGS sequence"/>
</dbReference>
<keyword evidence="9" id="KW-1185">Reference proteome</keyword>
<feature type="domain" description="RecF/RecN/SMC N-terminal" evidence="7">
    <location>
        <begin position="3"/>
        <end position="1152"/>
    </location>
</feature>
<feature type="coiled-coil region" evidence="6">
    <location>
        <begin position="300"/>
        <end position="327"/>
    </location>
</feature>
<comment type="similarity">
    <text evidence="6">Belongs to the SMC family.</text>
</comment>
<feature type="binding site" evidence="6">
    <location>
        <begin position="32"/>
        <end position="39"/>
    </location>
    <ligand>
        <name>ATP</name>
        <dbReference type="ChEBI" id="CHEBI:30616"/>
    </ligand>
</feature>
<dbReference type="CDD" id="cd03278">
    <property type="entry name" value="ABC_SMC_barmotin"/>
    <property type="match status" value="2"/>
</dbReference>
<reference evidence="8 9" key="1">
    <citation type="submission" date="2024-07" db="EMBL/GenBank/DDBJ databases">
        <title>Uliginosibacterium paludis KCTC:42655.</title>
        <authorList>
            <person name="Kim M.K."/>
        </authorList>
    </citation>
    <scope>NUCLEOTIDE SEQUENCE [LARGE SCALE GENOMIC DNA]</scope>
    <source>
        <strain evidence="8 9">KCTC 42655</strain>
    </source>
</reference>